<dbReference type="PANTHER" id="PTHR13369">
    <property type="match status" value="1"/>
</dbReference>
<evidence type="ECO:0000313" key="2">
    <source>
        <dbReference type="EMBL" id="RCX18872.1"/>
    </source>
</evidence>
<dbReference type="PANTHER" id="PTHR13369:SF3">
    <property type="entry name" value="METHYLTRANSFERASE DOMAIN-CONTAINING PROTEIN"/>
    <property type="match status" value="1"/>
</dbReference>
<keyword evidence="3" id="KW-1185">Reference proteome</keyword>
<keyword evidence="2" id="KW-0808">Transferase</keyword>
<keyword evidence="2" id="KW-0489">Methyltransferase</keyword>
<organism evidence="2 3">
    <name type="scientific">Anaerobacterium chartisolvens</name>
    <dbReference type="NCBI Taxonomy" id="1297424"/>
    <lineage>
        <taxon>Bacteria</taxon>
        <taxon>Bacillati</taxon>
        <taxon>Bacillota</taxon>
        <taxon>Clostridia</taxon>
        <taxon>Eubacteriales</taxon>
        <taxon>Oscillospiraceae</taxon>
        <taxon>Anaerobacterium</taxon>
    </lineage>
</organism>
<dbReference type="Pfam" id="PF13679">
    <property type="entry name" value="Methyltransf_32"/>
    <property type="match status" value="1"/>
</dbReference>
<dbReference type="CDD" id="cd02440">
    <property type="entry name" value="AdoMet_MTases"/>
    <property type="match status" value="1"/>
</dbReference>
<dbReference type="Gene3D" id="3.40.50.150">
    <property type="entry name" value="Vaccinia Virus protein VP39"/>
    <property type="match status" value="1"/>
</dbReference>
<dbReference type="GO" id="GO:0005737">
    <property type="term" value="C:cytoplasm"/>
    <property type="evidence" value="ECO:0007669"/>
    <property type="project" value="TreeGrafter"/>
</dbReference>
<dbReference type="RefSeq" id="WP_114296792.1">
    <property type="nucleotide sequence ID" value="NZ_QPJT01000004.1"/>
</dbReference>
<gene>
    <name evidence="2" type="ORF">DFR58_104142</name>
</gene>
<dbReference type="InterPro" id="IPR025714">
    <property type="entry name" value="Methyltranfer_dom"/>
</dbReference>
<proteinExistence type="predicted"/>
<name>A0A369BBG2_9FIRM</name>
<dbReference type="GO" id="GO:0032259">
    <property type="term" value="P:methylation"/>
    <property type="evidence" value="ECO:0007669"/>
    <property type="project" value="UniProtKB-KW"/>
</dbReference>
<dbReference type="InterPro" id="IPR029063">
    <property type="entry name" value="SAM-dependent_MTases_sf"/>
</dbReference>
<sequence>MNKQNVKKLELLLKGIEQRAAENYDYFQGISAVYKSGTKEFAAKVVPLDNKLKISFNGSSEVIETDMLSGRLAGYAGSYDAVAVEYDERGSSICIEADNKNVKMKSRENSAETPNPFGQEHYKGTAPAQAGGRDYLIRLGQADPLLKEMGILSRDGKLKNDMIRKYNQIDHFVELISGILEDMSQSCASITVIDCGCGKSYLTFVLNYYIKEVLKRPCHFIGLDSSEAVIEASQKMAGNLGYKNMEFIATDIRGYTSHRSIDLAISLHACDTATDEAMALAVNNGVKAMVMVPCCHKQLLGQYSYPPFKGILKHGILKARMADTLTEGMRMLLLEAAGYSTSIVEYISPLETPKNLMIRAQKTKKKNEQALKEYIELKKLLGVELTLEKLINL</sequence>
<reference evidence="2 3" key="1">
    <citation type="submission" date="2018-07" db="EMBL/GenBank/DDBJ databases">
        <title>Genomic Encyclopedia of Type Strains, Phase IV (KMG-IV): sequencing the most valuable type-strain genomes for metagenomic binning, comparative biology and taxonomic classification.</title>
        <authorList>
            <person name="Goeker M."/>
        </authorList>
    </citation>
    <scope>NUCLEOTIDE SEQUENCE [LARGE SCALE GENOMIC DNA]</scope>
    <source>
        <strain evidence="2 3">DSM 27016</strain>
    </source>
</reference>
<feature type="domain" description="Methyltransferase" evidence="1">
    <location>
        <begin position="164"/>
        <end position="300"/>
    </location>
</feature>
<comment type="caution">
    <text evidence="2">The sequence shown here is derived from an EMBL/GenBank/DDBJ whole genome shotgun (WGS) entry which is preliminary data.</text>
</comment>
<dbReference type="EMBL" id="QPJT01000004">
    <property type="protein sequence ID" value="RCX18872.1"/>
    <property type="molecule type" value="Genomic_DNA"/>
</dbReference>
<accession>A0A369BBG2</accession>
<dbReference type="GO" id="GO:0008168">
    <property type="term" value="F:methyltransferase activity"/>
    <property type="evidence" value="ECO:0007669"/>
    <property type="project" value="UniProtKB-KW"/>
</dbReference>
<evidence type="ECO:0000259" key="1">
    <source>
        <dbReference type="Pfam" id="PF13679"/>
    </source>
</evidence>
<dbReference type="Proteomes" id="UP000253034">
    <property type="component" value="Unassembled WGS sequence"/>
</dbReference>
<dbReference type="OrthoDB" id="5502211at2"/>
<dbReference type="AlphaFoldDB" id="A0A369BBG2"/>
<dbReference type="SUPFAM" id="SSF53335">
    <property type="entry name" value="S-adenosyl-L-methionine-dependent methyltransferases"/>
    <property type="match status" value="1"/>
</dbReference>
<protein>
    <submittedName>
        <fullName evidence="2">Methyltransferase family protein</fullName>
    </submittedName>
</protein>
<evidence type="ECO:0000313" key="3">
    <source>
        <dbReference type="Proteomes" id="UP000253034"/>
    </source>
</evidence>